<dbReference type="Proteomes" id="UP000016649">
    <property type="component" value="Unassembled WGS sequence"/>
</dbReference>
<gene>
    <name evidence="1" type="ORF">HMPREF9193_00307</name>
</gene>
<evidence type="ECO:0000313" key="1">
    <source>
        <dbReference type="EMBL" id="ERJ94335.1"/>
    </source>
</evidence>
<proteinExistence type="predicted"/>
<name>A0ABN0P1K8_TRELE</name>
<organism evidence="1 2">
    <name type="scientific">Treponema lecithinolyticum ATCC 700332</name>
    <dbReference type="NCBI Taxonomy" id="1321815"/>
    <lineage>
        <taxon>Bacteria</taxon>
        <taxon>Pseudomonadati</taxon>
        <taxon>Spirochaetota</taxon>
        <taxon>Spirochaetia</taxon>
        <taxon>Spirochaetales</taxon>
        <taxon>Treponemataceae</taxon>
        <taxon>Treponema</taxon>
    </lineage>
</organism>
<keyword evidence="2" id="KW-1185">Reference proteome</keyword>
<reference evidence="1 2" key="1">
    <citation type="submission" date="2013-08" db="EMBL/GenBank/DDBJ databases">
        <authorList>
            <person name="Weinstock G."/>
            <person name="Sodergren E."/>
            <person name="Wylie T."/>
            <person name="Fulton L."/>
            <person name="Fulton R."/>
            <person name="Fronick C."/>
            <person name="O'Laughlin M."/>
            <person name="Godfrey J."/>
            <person name="Miner T."/>
            <person name="Herter B."/>
            <person name="Appelbaum E."/>
            <person name="Cordes M."/>
            <person name="Lek S."/>
            <person name="Wollam A."/>
            <person name="Pepin K.H."/>
            <person name="Palsikar V.B."/>
            <person name="Mitreva M."/>
            <person name="Wilson R.K."/>
        </authorList>
    </citation>
    <scope>NUCLEOTIDE SEQUENCE [LARGE SCALE GENOMIC DNA]</scope>
    <source>
        <strain evidence="1 2">ATCC 700332</strain>
    </source>
</reference>
<accession>A0ABN0P1K8</accession>
<dbReference type="EMBL" id="AWVH01000005">
    <property type="protein sequence ID" value="ERJ94335.1"/>
    <property type="molecule type" value="Genomic_DNA"/>
</dbReference>
<comment type="caution">
    <text evidence="1">The sequence shown here is derived from an EMBL/GenBank/DDBJ whole genome shotgun (WGS) entry which is preliminary data.</text>
</comment>
<evidence type="ECO:0000313" key="2">
    <source>
        <dbReference type="Proteomes" id="UP000016649"/>
    </source>
</evidence>
<sequence>MSNRAVVVKPGSIVPDCRSYGTAATALYERLSIPPLTRYIIEDWK</sequence>
<protein>
    <submittedName>
        <fullName evidence="1">Uncharacterized protein</fullName>
    </submittedName>
</protein>